<evidence type="ECO:0000313" key="6">
    <source>
        <dbReference type="Proteomes" id="UP000887565"/>
    </source>
</evidence>
<dbReference type="Gene3D" id="3.60.20.10">
    <property type="entry name" value="Glutamine Phosphoribosylpyrophosphate, subunit 1, domain 1"/>
    <property type="match status" value="1"/>
</dbReference>
<comment type="subcellular location">
    <subcellularLocation>
        <location evidence="5">Cytoplasm</location>
    </subcellularLocation>
    <subcellularLocation>
        <location evidence="5">Nucleus</location>
    </subcellularLocation>
</comment>
<keyword evidence="6" id="KW-1185">Reference proteome</keyword>
<dbReference type="OMA" id="GDWTKRN"/>
<dbReference type="PROSITE" id="PS51476">
    <property type="entry name" value="PROTEASOME_BETA_2"/>
    <property type="match status" value="1"/>
</dbReference>
<keyword evidence="1 5" id="KW-0963">Cytoplasm</keyword>
<evidence type="ECO:0000256" key="3">
    <source>
        <dbReference type="ARBA" id="ARBA00023242"/>
    </source>
</evidence>
<keyword evidence="3 5" id="KW-0539">Nucleus</keyword>
<dbReference type="Proteomes" id="UP000887565">
    <property type="component" value="Unplaced"/>
</dbReference>
<dbReference type="PANTHER" id="PTHR32194:SF2">
    <property type="entry name" value="PROTEASOME SUBUNIT BETA TYPE-1"/>
    <property type="match status" value="1"/>
</dbReference>
<dbReference type="GO" id="GO:0005839">
    <property type="term" value="C:proteasome core complex"/>
    <property type="evidence" value="ECO:0007669"/>
    <property type="project" value="InterPro"/>
</dbReference>
<name>A0A915HMN1_ROMCU</name>
<comment type="subunit">
    <text evidence="4">The 26S proteasome consists of a 20S proteasome core and two 19S regulatory subunits. The 20S proteasome core is composed of 28 subunits that are arranged in four stacked rings, resulting in a barrel-shaped structure. The two end rings are each formed by seven alpha subunits, and the two central rings are each formed by seven beta subunits. The catalytic chamber with the active sites is on the inside of the barrel.</text>
</comment>
<proteinExistence type="inferred from homology"/>
<evidence type="ECO:0000256" key="4">
    <source>
        <dbReference type="ARBA" id="ARBA00026071"/>
    </source>
</evidence>
<reference evidence="7" key="1">
    <citation type="submission" date="2022-11" db="UniProtKB">
        <authorList>
            <consortium name="WormBaseParasite"/>
        </authorList>
    </citation>
    <scope>IDENTIFICATION</scope>
</reference>
<organism evidence="6 7">
    <name type="scientific">Romanomermis culicivorax</name>
    <name type="common">Nematode worm</name>
    <dbReference type="NCBI Taxonomy" id="13658"/>
    <lineage>
        <taxon>Eukaryota</taxon>
        <taxon>Metazoa</taxon>
        <taxon>Ecdysozoa</taxon>
        <taxon>Nematoda</taxon>
        <taxon>Enoplea</taxon>
        <taxon>Dorylaimia</taxon>
        <taxon>Mermithida</taxon>
        <taxon>Mermithoidea</taxon>
        <taxon>Mermithidae</taxon>
        <taxon>Romanomermis</taxon>
    </lineage>
</organism>
<evidence type="ECO:0000313" key="7">
    <source>
        <dbReference type="WBParaSite" id="nRc.2.0.1.t02755-RA"/>
    </source>
</evidence>
<evidence type="ECO:0000256" key="1">
    <source>
        <dbReference type="ARBA" id="ARBA00022490"/>
    </source>
</evidence>
<dbReference type="AlphaFoldDB" id="A0A915HMN1"/>
<keyword evidence="2 5" id="KW-0647">Proteasome</keyword>
<dbReference type="GO" id="GO:0005737">
    <property type="term" value="C:cytoplasm"/>
    <property type="evidence" value="ECO:0007669"/>
    <property type="project" value="UniProtKB-SubCell"/>
</dbReference>
<protein>
    <recommendedName>
        <fullName evidence="5">Proteasome subunit beta</fullName>
    </recommendedName>
</protein>
<comment type="similarity">
    <text evidence="5">Belongs to the peptidase T1B family.</text>
</comment>
<dbReference type="SUPFAM" id="SSF56235">
    <property type="entry name" value="N-terminal nucleophile aminohydrolases (Ntn hydrolases)"/>
    <property type="match status" value="1"/>
</dbReference>
<dbReference type="Pfam" id="PF00227">
    <property type="entry name" value="Proteasome"/>
    <property type="match status" value="1"/>
</dbReference>
<evidence type="ECO:0000256" key="2">
    <source>
        <dbReference type="ARBA" id="ARBA00022942"/>
    </source>
</evidence>
<sequence length="203" mass="22648">MDYLFGLKTDKFVLLAADKNAARGISVLSSDVNKFYKLTSKCSMVCVGEGGAADQFANYIQKNVHLYKMRNDYEMTAQAAAHFARKTVADGLRSRDGSYLVHFLVGGIDGGAQSVKPYLTYVDYLGSKYDAPYVLHGYGGYFCYSILDRLYRNDMTEEEAVKALKTCLSTLKTRFVINFPEFDAVIIDQNGTRKLGNIKTSDL</sequence>
<dbReference type="PANTHER" id="PTHR32194">
    <property type="entry name" value="METALLOPROTEASE TLDD"/>
    <property type="match status" value="1"/>
</dbReference>
<dbReference type="InterPro" id="IPR023333">
    <property type="entry name" value="Proteasome_suB-type"/>
</dbReference>
<comment type="function">
    <text evidence="5">Component of the proteasome, a multicatalytic proteinase complex which is characterized by its ability to cleave peptides with Arg, Phe, Tyr, Leu, and Glu adjacent to the leaving group at neutral or slightly basic pH. The proteasome has an ATP-dependent proteolytic activity.</text>
</comment>
<evidence type="ECO:0000256" key="5">
    <source>
        <dbReference type="RuleBase" id="RU004203"/>
    </source>
</evidence>
<dbReference type="CDD" id="cd03758">
    <property type="entry name" value="proteasome_beta_type_2"/>
    <property type="match status" value="1"/>
</dbReference>
<dbReference type="InterPro" id="IPR001353">
    <property type="entry name" value="Proteasome_sua/b"/>
</dbReference>
<dbReference type="GO" id="GO:0010498">
    <property type="term" value="P:proteasomal protein catabolic process"/>
    <property type="evidence" value="ECO:0007669"/>
    <property type="project" value="InterPro"/>
</dbReference>
<dbReference type="GO" id="GO:0005634">
    <property type="term" value="C:nucleus"/>
    <property type="evidence" value="ECO:0007669"/>
    <property type="project" value="UniProtKB-SubCell"/>
</dbReference>
<dbReference type="WBParaSite" id="nRc.2.0.1.t02755-RA">
    <property type="protein sequence ID" value="nRc.2.0.1.t02755-RA"/>
    <property type="gene ID" value="nRc.2.0.1.g02755"/>
</dbReference>
<dbReference type="InterPro" id="IPR029055">
    <property type="entry name" value="Ntn_hydrolases_N"/>
</dbReference>
<dbReference type="InterPro" id="IPR035206">
    <property type="entry name" value="Proteasome_beta2"/>
</dbReference>
<accession>A0A915HMN1</accession>
<comment type="subunit">
    <text evidence="5">Component of the proteasome complex.</text>
</comment>